<comment type="caution">
    <text evidence="1">The sequence shown here is derived from an EMBL/GenBank/DDBJ whole genome shotgun (WGS) entry which is preliminary data.</text>
</comment>
<dbReference type="AlphaFoldDB" id="A0A0G1YCJ2"/>
<proteinExistence type="predicted"/>
<name>A0A0G1YCJ2_9BACT</name>
<dbReference type="EMBL" id="LCQD01000010">
    <property type="protein sequence ID" value="KKW12677.1"/>
    <property type="molecule type" value="Genomic_DNA"/>
</dbReference>
<reference evidence="1 2" key="1">
    <citation type="journal article" date="2015" name="Nature">
        <title>rRNA introns, odd ribosomes, and small enigmatic genomes across a large radiation of phyla.</title>
        <authorList>
            <person name="Brown C.T."/>
            <person name="Hug L.A."/>
            <person name="Thomas B.C."/>
            <person name="Sharon I."/>
            <person name="Castelle C.J."/>
            <person name="Singh A."/>
            <person name="Wilkins M.J."/>
            <person name="Williams K.H."/>
            <person name="Banfield J.F."/>
        </authorList>
    </citation>
    <scope>NUCLEOTIDE SEQUENCE [LARGE SCALE GENOMIC DNA]</scope>
</reference>
<dbReference type="Proteomes" id="UP000034588">
    <property type="component" value="Unassembled WGS sequence"/>
</dbReference>
<protein>
    <submittedName>
        <fullName evidence="1">Uncharacterized protein</fullName>
    </submittedName>
</protein>
<evidence type="ECO:0000313" key="1">
    <source>
        <dbReference type="EMBL" id="KKW12677.1"/>
    </source>
</evidence>
<organism evidence="1 2">
    <name type="scientific">Candidatus Gottesmanbacteria bacterium GW2011_GWB1_49_7</name>
    <dbReference type="NCBI Taxonomy" id="1618448"/>
    <lineage>
        <taxon>Bacteria</taxon>
        <taxon>Candidatus Gottesmaniibacteriota</taxon>
    </lineage>
</organism>
<gene>
    <name evidence="1" type="ORF">UY48_C0010G0029</name>
</gene>
<sequence length="144" mass="16362">MTWRRYRQIAKDGKVPEPQRGMVDALEALARLAAYYQSMAEGGDDASLTDERKRKTTAEADIAEMERDVMRGNLILRSEVVGELVSRVVVLKGDLLSLPRRLAKYPEAKDISYKYIMQLLKTYSRPSGVFRKAKEGKEHAKSKV</sequence>
<accession>A0A0G1YCJ2</accession>
<evidence type="ECO:0000313" key="2">
    <source>
        <dbReference type="Proteomes" id="UP000034588"/>
    </source>
</evidence>